<evidence type="ECO:0000256" key="11">
    <source>
        <dbReference type="ARBA" id="ARBA00038218"/>
    </source>
</evidence>
<evidence type="ECO:0000256" key="13">
    <source>
        <dbReference type="ARBA" id="ARBA00042859"/>
    </source>
</evidence>
<evidence type="ECO:0000256" key="1">
    <source>
        <dbReference type="ARBA" id="ARBA00004651"/>
    </source>
</evidence>
<evidence type="ECO:0000256" key="5">
    <source>
        <dbReference type="ARBA" id="ARBA00022597"/>
    </source>
</evidence>
<keyword evidence="5" id="KW-0762">Sugar transport</keyword>
<dbReference type="NCBIfam" id="NF009553">
    <property type="entry name" value="PRK12997.1-5"/>
    <property type="match status" value="1"/>
</dbReference>
<dbReference type="NCBIfam" id="NF006922">
    <property type="entry name" value="PRK09410.1-5"/>
    <property type="match status" value="1"/>
</dbReference>
<dbReference type="Pfam" id="PF03611">
    <property type="entry name" value="EIIC-GAT"/>
    <property type="match status" value="1"/>
</dbReference>
<feature type="transmembrane region" description="Helical" evidence="14">
    <location>
        <begin position="316"/>
        <end position="347"/>
    </location>
</feature>
<keyword evidence="3" id="KW-0813">Transport</keyword>
<comment type="caution">
    <text evidence="15">The sequence shown here is derived from an EMBL/GenBank/DDBJ whole genome shotgun (WGS) entry which is preliminary data.</text>
</comment>
<dbReference type="RefSeq" id="WP_209466820.1">
    <property type="nucleotide sequence ID" value="NZ_JAGGLG010000016.1"/>
</dbReference>
<comment type="subcellular location">
    <subcellularLocation>
        <location evidence="1">Cell membrane</location>
        <topology evidence="1">Multi-pass membrane protein</topology>
    </subcellularLocation>
</comment>
<comment type="similarity">
    <text evidence="11">Belongs to the UlaA family.</text>
</comment>
<keyword evidence="4" id="KW-1003">Cell membrane</keyword>
<keyword evidence="8 14" id="KW-1133">Transmembrane helix</keyword>
<evidence type="ECO:0000256" key="7">
    <source>
        <dbReference type="ARBA" id="ARBA00022692"/>
    </source>
</evidence>
<feature type="transmembrane region" description="Helical" evidence="14">
    <location>
        <begin position="41"/>
        <end position="62"/>
    </location>
</feature>
<sequence length="456" mass="46958">MDFLMGFVADVLSVPAVLVGLVALLGLLFQKKPASDVISGTLKSILGFVILSGGANMLVGALDYMGPLLETGFGIRGVVPNNEAVVAIAQQTLGTQTALIMVFGLLANLLFARITPFKYIFLTGHHTFYMAAMLSAVLGTAGLDGWLLVLVGSLILGGLMVLMPALASPYMDLLTGGAGVALGHFGTFGYWLSGTIGKLVGDREDSLEKYQFPKGLQFFRESVISTSLVMFIIFLIASLAAGHAATTELSGGQNMLVFSLLQAITFAGGVAVVLYGVRMIINEIVPAFKGFSDLIVPDSKPALDCPITFPYAPTSVLVGFIVSFLGGVVSMIIMGLVGLPVIVPGLIPHFFVGGTAGVFGNATGGKRGAIAGAFVNGILISFGAAFLLPTLGALGFANTTFGDSDFQVIGIIVGGVGNAFKGSAFAIAGVLLLILAAVLIIGTVTHRGSKEGKKAA</sequence>
<dbReference type="PANTHER" id="PTHR33843">
    <property type="entry name" value="ASCORBATE-SPECIFIC PTS SYSTEM EIIC COMPONENT"/>
    <property type="match status" value="1"/>
</dbReference>
<protein>
    <recommendedName>
        <fullName evidence="12">Ascorbate-specific PTS system EIIC component</fullName>
    </recommendedName>
    <alternativeName>
        <fullName evidence="13">Ascorbate-specific permease IIC component UlaA</fullName>
    </alternativeName>
</protein>
<feature type="transmembrane region" description="Helical" evidence="14">
    <location>
        <begin position="256"/>
        <end position="281"/>
    </location>
</feature>
<feature type="transmembrane region" description="Helical" evidence="14">
    <location>
        <begin position="6"/>
        <end position="29"/>
    </location>
</feature>
<evidence type="ECO:0000256" key="4">
    <source>
        <dbReference type="ARBA" id="ARBA00022475"/>
    </source>
</evidence>
<evidence type="ECO:0000256" key="14">
    <source>
        <dbReference type="SAM" id="Phobius"/>
    </source>
</evidence>
<keyword evidence="6" id="KW-0598">Phosphotransferase system</keyword>
<evidence type="ECO:0000256" key="6">
    <source>
        <dbReference type="ARBA" id="ARBA00022683"/>
    </source>
</evidence>
<evidence type="ECO:0000256" key="10">
    <source>
        <dbReference type="ARBA" id="ARBA00037387"/>
    </source>
</evidence>
<feature type="transmembrane region" description="Helical" evidence="14">
    <location>
        <begin position="223"/>
        <end position="244"/>
    </location>
</feature>
<organism evidence="15 16">
    <name type="scientific">Symbiobacterium terraclitae</name>
    <dbReference type="NCBI Taxonomy" id="557451"/>
    <lineage>
        <taxon>Bacteria</taxon>
        <taxon>Bacillati</taxon>
        <taxon>Bacillota</taxon>
        <taxon>Clostridia</taxon>
        <taxon>Eubacteriales</taxon>
        <taxon>Symbiobacteriaceae</taxon>
        <taxon>Symbiobacterium</taxon>
    </lineage>
</organism>
<evidence type="ECO:0000256" key="12">
    <source>
        <dbReference type="ARBA" id="ARBA00039702"/>
    </source>
</evidence>
<evidence type="ECO:0000256" key="3">
    <source>
        <dbReference type="ARBA" id="ARBA00022448"/>
    </source>
</evidence>
<keyword evidence="16" id="KW-1185">Reference proteome</keyword>
<evidence type="ECO:0000313" key="15">
    <source>
        <dbReference type="EMBL" id="MBP2018694.1"/>
    </source>
</evidence>
<gene>
    <name evidence="15" type="ORF">J2Z79_002109</name>
</gene>
<dbReference type="EMBL" id="JAGGLG010000016">
    <property type="protein sequence ID" value="MBP2018694.1"/>
    <property type="molecule type" value="Genomic_DNA"/>
</dbReference>
<dbReference type="PANTHER" id="PTHR33843:SF4">
    <property type="entry name" value="ASCORBATE-SPECIFIC PTS SYSTEM EIIC COMPONENT"/>
    <property type="match status" value="1"/>
</dbReference>
<comment type="function">
    <text evidence="10">The phosphoenolpyruvate-dependent sugar phosphotransferase system (sugar PTS), a major carbohydrate active transport system, catalyzes the phosphorylation of incoming sugar substrates concomitantly with their translocation across the cell membrane. The enzyme II UlaABC PTS system is involved in ascorbate transport.</text>
</comment>
<feature type="transmembrane region" description="Helical" evidence="14">
    <location>
        <begin position="368"/>
        <end position="388"/>
    </location>
</feature>
<evidence type="ECO:0000256" key="2">
    <source>
        <dbReference type="ARBA" id="ARBA00011738"/>
    </source>
</evidence>
<name>A0ABS4JW95_9FIRM</name>
<evidence type="ECO:0000256" key="8">
    <source>
        <dbReference type="ARBA" id="ARBA00022989"/>
    </source>
</evidence>
<feature type="transmembrane region" description="Helical" evidence="14">
    <location>
        <begin position="93"/>
        <end position="112"/>
    </location>
</feature>
<evidence type="ECO:0000313" key="16">
    <source>
        <dbReference type="Proteomes" id="UP001519289"/>
    </source>
</evidence>
<dbReference type="NCBIfam" id="NF006920">
    <property type="entry name" value="PRK09410.1-2"/>
    <property type="match status" value="1"/>
</dbReference>
<feature type="transmembrane region" description="Helical" evidence="14">
    <location>
        <begin position="424"/>
        <end position="444"/>
    </location>
</feature>
<comment type="subunit">
    <text evidence="2">Homodimer.</text>
</comment>
<dbReference type="InterPro" id="IPR051562">
    <property type="entry name" value="Ascorbate-PTS_EIIC"/>
</dbReference>
<keyword evidence="7 14" id="KW-0812">Transmembrane</keyword>
<keyword evidence="9 14" id="KW-0472">Membrane</keyword>
<feature type="transmembrane region" description="Helical" evidence="14">
    <location>
        <begin position="119"/>
        <end position="139"/>
    </location>
</feature>
<evidence type="ECO:0000256" key="9">
    <source>
        <dbReference type="ARBA" id="ARBA00023136"/>
    </source>
</evidence>
<accession>A0ABS4JW95</accession>
<dbReference type="InterPro" id="IPR004703">
    <property type="entry name" value="PTS_sugar-sp_permease"/>
</dbReference>
<dbReference type="Proteomes" id="UP001519289">
    <property type="component" value="Unassembled WGS sequence"/>
</dbReference>
<proteinExistence type="inferred from homology"/>
<feature type="transmembrane region" description="Helical" evidence="14">
    <location>
        <begin position="145"/>
        <end position="166"/>
    </location>
</feature>
<reference evidence="15 16" key="1">
    <citation type="submission" date="2021-03" db="EMBL/GenBank/DDBJ databases">
        <title>Genomic Encyclopedia of Type Strains, Phase IV (KMG-IV): sequencing the most valuable type-strain genomes for metagenomic binning, comparative biology and taxonomic classification.</title>
        <authorList>
            <person name="Goeker M."/>
        </authorList>
    </citation>
    <scope>NUCLEOTIDE SEQUENCE [LARGE SCALE GENOMIC DNA]</scope>
    <source>
        <strain evidence="15 16">DSM 27138</strain>
    </source>
</reference>